<evidence type="ECO:0000313" key="2">
    <source>
        <dbReference type="EMBL" id="CAD9266495.1"/>
    </source>
</evidence>
<feature type="transmembrane region" description="Helical" evidence="1">
    <location>
        <begin position="26"/>
        <end position="45"/>
    </location>
</feature>
<keyword evidence="1" id="KW-0812">Transmembrane</keyword>
<evidence type="ECO:0000256" key="1">
    <source>
        <dbReference type="SAM" id="Phobius"/>
    </source>
</evidence>
<proteinExistence type="predicted"/>
<gene>
    <name evidence="2" type="ORF">PPAR1163_LOCUS24921</name>
</gene>
<dbReference type="AlphaFoldDB" id="A0A7S1UG28"/>
<sequence>MAAPECQFVSNGDGILSLILRLLKGIVAYYAGLGYYVLGGSLNGLSLLQSYPKRTRVHLYFLALNFWLWKKPHYRTGTHQGDMLKNLRNVAIPGTGVPLHLFVYFRVTALFFLVAVYPAVAAVSAVNRARVELDKSTGLVERATWAAGFFLEQLLTPEDWFTYWRMNSSLASYHSLLSGAEGYRFENKWDFLRDGAALDVPVSPFLDMSDLVIKDRNEEGGMGIFFYKNATEGGDWIIQRRLHNGEAVQQMLPDNAPLSTFRVMTASSWSAKQVAGKGDAAKAGDCVKALSCVFRAGRAGASTDHSSILFDVDTAKAELGRGTTNDHWYQLGLHKALKCDWLSTHDQTDAGGVPVTGKKLLGCQEMLDMCVDSHYQMLKDVPLVGWDVAICAPPDEGQWLLEVNLSCNFFRGSFDKDKYFDFLEEYLVALEPLKAKYRNKSA</sequence>
<keyword evidence="1" id="KW-0472">Membrane</keyword>
<organism evidence="2">
    <name type="scientific">Phaeomonas parva</name>
    <dbReference type="NCBI Taxonomy" id="124430"/>
    <lineage>
        <taxon>Eukaryota</taxon>
        <taxon>Sar</taxon>
        <taxon>Stramenopiles</taxon>
        <taxon>Ochrophyta</taxon>
        <taxon>Pinguiophyceae</taxon>
        <taxon>Pinguiochrysidales</taxon>
        <taxon>Pinguiochrysidaceae</taxon>
        <taxon>Phaeomonas</taxon>
    </lineage>
</organism>
<name>A0A7S1UG28_9STRA</name>
<evidence type="ECO:0008006" key="3">
    <source>
        <dbReference type="Google" id="ProtNLM"/>
    </source>
</evidence>
<dbReference type="EMBL" id="HBGJ01039593">
    <property type="protein sequence ID" value="CAD9266495.1"/>
    <property type="molecule type" value="Transcribed_RNA"/>
</dbReference>
<accession>A0A7S1UG28</accession>
<feature type="transmembrane region" description="Helical" evidence="1">
    <location>
        <begin position="103"/>
        <end position="126"/>
    </location>
</feature>
<protein>
    <recommendedName>
        <fullName evidence="3">Alpha-L-glutamate ligase-related protein ATP-grasp domain-containing protein</fullName>
    </recommendedName>
</protein>
<keyword evidence="1" id="KW-1133">Transmembrane helix</keyword>
<reference evidence="2" key="1">
    <citation type="submission" date="2021-01" db="EMBL/GenBank/DDBJ databases">
        <authorList>
            <person name="Corre E."/>
            <person name="Pelletier E."/>
            <person name="Niang G."/>
            <person name="Scheremetjew M."/>
            <person name="Finn R."/>
            <person name="Kale V."/>
            <person name="Holt S."/>
            <person name="Cochrane G."/>
            <person name="Meng A."/>
            <person name="Brown T."/>
            <person name="Cohen L."/>
        </authorList>
    </citation>
    <scope>NUCLEOTIDE SEQUENCE</scope>
    <source>
        <strain evidence="2">CCMP2877</strain>
    </source>
</reference>